<accession>A0A3M7HC74</accession>
<dbReference type="AlphaFoldDB" id="A0A3M7HC74"/>
<protein>
    <submittedName>
        <fullName evidence="1">Uncharacterized protein</fullName>
    </submittedName>
</protein>
<reference evidence="1 2" key="1">
    <citation type="journal article" date="2018" name="BMC Genomics">
        <title>Genomic evidence for intraspecific hybridization in a clonal and extremely halotolerant yeast.</title>
        <authorList>
            <person name="Gostincar C."/>
            <person name="Stajich J.E."/>
            <person name="Zupancic J."/>
            <person name="Zalar P."/>
            <person name="Gunde-Cimerman N."/>
        </authorList>
    </citation>
    <scope>NUCLEOTIDE SEQUENCE [LARGE SCALE GENOMIC DNA]</scope>
    <source>
        <strain evidence="1 2">EXF-10513</strain>
    </source>
</reference>
<name>A0A3M7HC74_HORWE</name>
<evidence type="ECO:0000313" key="2">
    <source>
        <dbReference type="Proteomes" id="UP000269539"/>
    </source>
</evidence>
<evidence type="ECO:0000313" key="1">
    <source>
        <dbReference type="EMBL" id="RMZ10482.1"/>
    </source>
</evidence>
<sequence length="160" mass="17933">MSSQFRTEQLEGGTNFFTRLFLTRTPPLSETCHQLRHEFVPVHGSLPISSTTTFTIYSEHFDPCDLILSLQRIPKAVSGAGRKSIFRVDISGCLTSHRIQASVKQLTESTAAARTFDAEQRFWEKIYWAFAGATEEIDGIRMRAFGMRTLELPGGGFALV</sequence>
<dbReference type="EMBL" id="QWIO01000074">
    <property type="protein sequence ID" value="RMZ10482.1"/>
    <property type="molecule type" value="Genomic_DNA"/>
</dbReference>
<comment type="caution">
    <text evidence="1">The sequence shown here is derived from an EMBL/GenBank/DDBJ whole genome shotgun (WGS) entry which is preliminary data.</text>
</comment>
<gene>
    <name evidence="1" type="ORF">D0864_01252</name>
</gene>
<proteinExistence type="predicted"/>
<dbReference type="Proteomes" id="UP000269539">
    <property type="component" value="Unassembled WGS sequence"/>
</dbReference>
<organism evidence="1 2">
    <name type="scientific">Hortaea werneckii</name>
    <name type="common">Black yeast</name>
    <name type="synonym">Cladosporium werneckii</name>
    <dbReference type="NCBI Taxonomy" id="91943"/>
    <lineage>
        <taxon>Eukaryota</taxon>
        <taxon>Fungi</taxon>
        <taxon>Dikarya</taxon>
        <taxon>Ascomycota</taxon>
        <taxon>Pezizomycotina</taxon>
        <taxon>Dothideomycetes</taxon>
        <taxon>Dothideomycetidae</taxon>
        <taxon>Mycosphaerellales</taxon>
        <taxon>Teratosphaeriaceae</taxon>
        <taxon>Hortaea</taxon>
    </lineage>
</organism>